<organism evidence="7 8">
    <name type="scientific">Rhodococcus jostii (strain RHA1)</name>
    <dbReference type="NCBI Taxonomy" id="101510"/>
    <lineage>
        <taxon>Bacteria</taxon>
        <taxon>Bacillati</taxon>
        <taxon>Actinomycetota</taxon>
        <taxon>Actinomycetes</taxon>
        <taxon>Mycobacteriales</taxon>
        <taxon>Nocardiaceae</taxon>
        <taxon>Rhodococcus</taxon>
    </lineage>
</organism>
<dbReference type="AlphaFoldDB" id="Q0RVI6"/>
<dbReference type="SUPFAM" id="SSF56281">
    <property type="entry name" value="Metallo-hydrolase/oxidoreductase"/>
    <property type="match status" value="1"/>
</dbReference>
<name>Q0RVI6_RHOJR</name>
<dbReference type="CDD" id="cd07729">
    <property type="entry name" value="AHL_lactonase_MBL-fold"/>
    <property type="match status" value="1"/>
</dbReference>
<dbReference type="InterPro" id="IPR051013">
    <property type="entry name" value="MBL_superfamily_lactonases"/>
</dbReference>
<proteinExistence type="inferred from homology"/>
<dbReference type="eggNOG" id="COG0491">
    <property type="taxonomic scope" value="Bacteria"/>
</dbReference>
<feature type="domain" description="Metallo-beta-lactamase" evidence="6">
    <location>
        <begin position="35"/>
        <end position="243"/>
    </location>
</feature>
<sequence>MGNKLSGLNLGYVTVHEQSLLNNVPEYVGESYCTPAIAYIIDTPEGRILWETGFSERALDEWPTEWLDVVDLSKLTPEMCIESSLRARGLGPEDFRYVIQAHLHSDHAGGLRVFEEAGVEILVHEDEYNFVTSLAGDESFYCRADWEFLDRKKPTLLSGSEIEIAHGVTVMHSPGHTPGQLSMRLDLPSTGSVLLTSDALYTHESCPGKSEPQMGWDTEQWRDSARDLIEVAKKHESLLFPGHDETGIRFYGERRELVEIAFDENQTYA</sequence>
<keyword evidence="3" id="KW-0479">Metal-binding</keyword>
<evidence type="ECO:0000313" key="8">
    <source>
        <dbReference type="Proteomes" id="UP000008710"/>
    </source>
</evidence>
<keyword evidence="7" id="KW-0614">Plasmid</keyword>
<comment type="cofactor">
    <cofactor evidence="1">
        <name>Zn(2+)</name>
        <dbReference type="ChEBI" id="CHEBI:29105"/>
    </cofactor>
</comment>
<reference evidence="8" key="1">
    <citation type="journal article" date="2006" name="Proc. Natl. Acad. Sci. U.S.A.">
        <title>The complete genome of Rhodococcus sp. RHA1 provides insights into a catabolic powerhouse.</title>
        <authorList>
            <person name="McLeod M.P."/>
            <person name="Warren R.L."/>
            <person name="Hsiao W.W.L."/>
            <person name="Araki N."/>
            <person name="Myhre M."/>
            <person name="Fernandes C."/>
            <person name="Miyazawa D."/>
            <person name="Wong W."/>
            <person name="Lillquist A.L."/>
            <person name="Wang D."/>
            <person name="Dosanjh M."/>
            <person name="Hara H."/>
            <person name="Petrescu A."/>
            <person name="Morin R.D."/>
            <person name="Yang G."/>
            <person name="Stott J.M."/>
            <person name="Schein J.E."/>
            <person name="Shin H."/>
            <person name="Smailus D."/>
            <person name="Siddiqui A.S."/>
            <person name="Marra M.A."/>
            <person name="Jones S.J.M."/>
            <person name="Holt R."/>
            <person name="Brinkman F.S.L."/>
            <person name="Miyauchi K."/>
            <person name="Fukuda M."/>
            <person name="Davies J.E."/>
            <person name="Mohn W.W."/>
            <person name="Eltis L.D."/>
        </authorList>
    </citation>
    <scope>NUCLEOTIDE SEQUENCE [LARGE SCALE GENOMIC DNA]</scope>
    <source>
        <strain evidence="8">RHA1</strain>
    </source>
</reference>
<dbReference type="Proteomes" id="UP000008710">
    <property type="component" value="Plasmid pRHL3"/>
</dbReference>
<dbReference type="Pfam" id="PF00753">
    <property type="entry name" value="Lactamase_B"/>
    <property type="match status" value="1"/>
</dbReference>
<dbReference type="PATRIC" id="fig|101510.16.peg.8886"/>
<evidence type="ECO:0000259" key="6">
    <source>
        <dbReference type="SMART" id="SM00849"/>
    </source>
</evidence>
<dbReference type="EMBL" id="CP000434">
    <property type="protein sequence ID" value="ABH00700.1"/>
    <property type="molecule type" value="Genomic_DNA"/>
</dbReference>
<dbReference type="SMART" id="SM00849">
    <property type="entry name" value="Lactamase_B"/>
    <property type="match status" value="1"/>
</dbReference>
<evidence type="ECO:0000256" key="3">
    <source>
        <dbReference type="ARBA" id="ARBA00022723"/>
    </source>
</evidence>
<gene>
    <name evidence="7" type="ordered locus">RHA1_ro11053</name>
</gene>
<evidence type="ECO:0000256" key="2">
    <source>
        <dbReference type="ARBA" id="ARBA00007749"/>
    </source>
</evidence>
<protein>
    <submittedName>
        <fullName evidence="7">Possible N-acyl homoserine lactonase</fullName>
    </submittedName>
</protein>
<dbReference type="GO" id="GO:0046872">
    <property type="term" value="F:metal ion binding"/>
    <property type="evidence" value="ECO:0007669"/>
    <property type="project" value="UniProtKB-KW"/>
</dbReference>
<keyword evidence="5" id="KW-0862">Zinc</keyword>
<dbReference type="InterPro" id="IPR036866">
    <property type="entry name" value="RibonucZ/Hydroxyglut_hydro"/>
</dbReference>
<evidence type="ECO:0000313" key="7">
    <source>
        <dbReference type="EMBL" id="ABH00700.1"/>
    </source>
</evidence>
<dbReference type="HOGENOM" id="CLU_030571_3_2_11"/>
<dbReference type="GO" id="GO:0016787">
    <property type="term" value="F:hydrolase activity"/>
    <property type="evidence" value="ECO:0007669"/>
    <property type="project" value="UniProtKB-KW"/>
</dbReference>
<dbReference type="KEGG" id="rha:RHA1_ro11053"/>
<dbReference type="Gene3D" id="3.60.15.10">
    <property type="entry name" value="Ribonuclease Z/Hydroxyacylglutathione hydrolase-like"/>
    <property type="match status" value="1"/>
</dbReference>
<dbReference type="OrthoDB" id="3196337at2"/>
<dbReference type="InterPro" id="IPR001279">
    <property type="entry name" value="Metallo-B-lactamas"/>
</dbReference>
<dbReference type="PANTHER" id="PTHR42978:SF2">
    <property type="entry name" value="102 KBASES UNSTABLE REGION: FROM 1 TO 119443"/>
    <property type="match status" value="1"/>
</dbReference>
<evidence type="ECO:0000256" key="5">
    <source>
        <dbReference type="ARBA" id="ARBA00022833"/>
    </source>
</evidence>
<keyword evidence="4" id="KW-0378">Hydrolase</keyword>
<dbReference type="PANTHER" id="PTHR42978">
    <property type="entry name" value="QUORUM-QUENCHING LACTONASE YTNP-RELATED-RELATED"/>
    <property type="match status" value="1"/>
</dbReference>
<comment type="similarity">
    <text evidence="2">Belongs to the metallo-beta-lactamase superfamily.</text>
</comment>
<evidence type="ECO:0000256" key="4">
    <source>
        <dbReference type="ARBA" id="ARBA00022801"/>
    </source>
</evidence>
<geneLocation type="plasmid" evidence="7 8">
    <name>pRHL3</name>
</geneLocation>
<dbReference type="RefSeq" id="WP_011600328.1">
    <property type="nucleotide sequence ID" value="NC_008271.1"/>
</dbReference>
<evidence type="ECO:0000256" key="1">
    <source>
        <dbReference type="ARBA" id="ARBA00001947"/>
    </source>
</evidence>
<accession>Q0RVI6</accession>